<accession>A0A364NHS6</accession>
<dbReference type="SUPFAM" id="SSF55073">
    <property type="entry name" value="Nucleotide cyclase"/>
    <property type="match status" value="1"/>
</dbReference>
<dbReference type="CDD" id="cd12913">
    <property type="entry name" value="PDC1_MCP_like"/>
    <property type="match status" value="1"/>
</dbReference>
<gene>
    <name evidence="4" type="ORF">DN062_17010</name>
</gene>
<dbReference type="InterPro" id="IPR050706">
    <property type="entry name" value="Cyclic-di-GMP_PDE-like"/>
</dbReference>
<dbReference type="InterPro" id="IPR043128">
    <property type="entry name" value="Rev_trsase/Diguanyl_cyclase"/>
</dbReference>
<evidence type="ECO:0000256" key="1">
    <source>
        <dbReference type="SAM" id="Phobius"/>
    </source>
</evidence>
<proteinExistence type="predicted"/>
<sequence>MSSGSARTLSKLNEILNDNIRQSILWLIVLLVTLLFGGMWTLSNLNLNYSQRVIVDLRNEQISEVYRTGLGRIEYEQKSLEEFTTAVSQLGETFYSLRYETNNLFTDELQLQNELEIALRDTLINFDGAAGIGLWYEPNILSGNQRHYNPAFVFDGNEITKVNTQDASYEMRDWFTQAIPANWRWERGRIKDIYWTPVYFDARKSRAQITLITPMINARGQFIGFATTDWTADRIIDLVSYIEVTQDSFAFLLDSNNRNLSSLSLSDDTRHAQNLINSILELQLTQRSHYFEAFNRETSPLISRINVDQRSYSLLHSSTLSGMVFGIGVPQEEIDSVLIPVKHINQTILLTTAVILILLSVYLIRRIIRLLADLRTAYTDSLTGLANRLRLTQHLHQHPNSGLILINLDRFSEINSLFGDQCGDSVLIAFAKGLNEFQQELPKALQTELFSVYGDEFALVGHFSNEQAIHETLSALFLRLKAFNVLWHEQLLSIDFTCGAVLPSSTSSNSLASNKQTTQAAIALHEARQQSLHYCVYDHSQSKDALYAENQFRARQLREALNDDRIFPYFQPIYDNHQHCISKYECLIRMQNEHNELVSPGVFLDIAHRLRLDRQLTLIMIEKCFQHFSTLPYEFSINLSYSDLVDPNITAKIMDALQSSNIGHRVIFEILESDGIKNYAEVIHFIQKVKAYGCRIAIDDFGTGYSNFEHLLRLNVDIIKIDASLIKSIHEDQNARILTQGIVTFAKQLNLQTVAEFVHCEAVQDQIAALGVDFSQGAYFGMPSPSTLP</sequence>
<feature type="domain" description="GGDEF" evidence="3">
    <location>
        <begin position="399"/>
        <end position="539"/>
    </location>
</feature>
<dbReference type="PROSITE" id="PS50883">
    <property type="entry name" value="EAL"/>
    <property type="match status" value="1"/>
</dbReference>
<comment type="caution">
    <text evidence="4">The sequence shown here is derived from an EMBL/GenBank/DDBJ whole genome shotgun (WGS) entry which is preliminary data.</text>
</comment>
<evidence type="ECO:0000313" key="4">
    <source>
        <dbReference type="EMBL" id="RAU16632.1"/>
    </source>
</evidence>
<dbReference type="SUPFAM" id="SSF141868">
    <property type="entry name" value="EAL domain-like"/>
    <property type="match status" value="1"/>
</dbReference>
<dbReference type="EMBL" id="QKRX01000019">
    <property type="protein sequence ID" value="RAU16632.1"/>
    <property type="molecule type" value="Genomic_DNA"/>
</dbReference>
<dbReference type="PANTHER" id="PTHR33121:SF71">
    <property type="entry name" value="OXYGEN SENSOR PROTEIN DOSP"/>
    <property type="match status" value="1"/>
</dbReference>
<dbReference type="Pfam" id="PF00563">
    <property type="entry name" value="EAL"/>
    <property type="match status" value="1"/>
</dbReference>
<feature type="transmembrane region" description="Helical" evidence="1">
    <location>
        <begin position="343"/>
        <end position="364"/>
    </location>
</feature>
<dbReference type="InterPro" id="IPR029787">
    <property type="entry name" value="Nucleotide_cyclase"/>
</dbReference>
<dbReference type="GO" id="GO:0071111">
    <property type="term" value="F:cyclic-guanylate-specific phosphodiesterase activity"/>
    <property type="evidence" value="ECO:0007669"/>
    <property type="project" value="InterPro"/>
</dbReference>
<dbReference type="InterPro" id="IPR001633">
    <property type="entry name" value="EAL_dom"/>
</dbReference>
<dbReference type="AlphaFoldDB" id="A0A364NHS6"/>
<organism evidence="4 5">
    <name type="scientific">Nitrincola tibetensis</name>
    <dbReference type="NCBI Taxonomy" id="2219697"/>
    <lineage>
        <taxon>Bacteria</taxon>
        <taxon>Pseudomonadati</taxon>
        <taxon>Pseudomonadota</taxon>
        <taxon>Gammaproteobacteria</taxon>
        <taxon>Oceanospirillales</taxon>
        <taxon>Oceanospirillaceae</taxon>
        <taxon>Nitrincola</taxon>
    </lineage>
</organism>
<dbReference type="Gene3D" id="3.30.70.270">
    <property type="match status" value="1"/>
</dbReference>
<keyword evidence="1" id="KW-1133">Transmembrane helix</keyword>
<dbReference type="Gene3D" id="3.20.20.450">
    <property type="entry name" value="EAL domain"/>
    <property type="match status" value="1"/>
</dbReference>
<dbReference type="Proteomes" id="UP000250744">
    <property type="component" value="Unassembled WGS sequence"/>
</dbReference>
<dbReference type="CDD" id="cd01948">
    <property type="entry name" value="EAL"/>
    <property type="match status" value="1"/>
</dbReference>
<feature type="transmembrane region" description="Helical" evidence="1">
    <location>
        <begin position="20"/>
        <end position="42"/>
    </location>
</feature>
<feature type="domain" description="EAL" evidence="2">
    <location>
        <begin position="550"/>
        <end position="789"/>
    </location>
</feature>
<dbReference type="SMART" id="SM00052">
    <property type="entry name" value="EAL"/>
    <property type="match status" value="1"/>
</dbReference>
<protein>
    <submittedName>
        <fullName evidence="4">Sensor domain-containing phosphodiesterase</fullName>
    </submittedName>
</protein>
<dbReference type="Pfam" id="PF22673">
    <property type="entry name" value="MCP-like_PDC_1"/>
    <property type="match status" value="1"/>
</dbReference>
<dbReference type="RefSeq" id="WP_112160496.1">
    <property type="nucleotide sequence ID" value="NZ_QKRX01000019.1"/>
</dbReference>
<dbReference type="Pfam" id="PF00990">
    <property type="entry name" value="GGDEF"/>
    <property type="match status" value="1"/>
</dbReference>
<keyword evidence="1" id="KW-0472">Membrane</keyword>
<keyword evidence="5" id="KW-1185">Reference proteome</keyword>
<dbReference type="InterPro" id="IPR000160">
    <property type="entry name" value="GGDEF_dom"/>
</dbReference>
<keyword evidence="1" id="KW-0812">Transmembrane</keyword>
<evidence type="ECO:0000259" key="2">
    <source>
        <dbReference type="PROSITE" id="PS50883"/>
    </source>
</evidence>
<reference evidence="4 5" key="1">
    <citation type="submission" date="2018-06" db="EMBL/GenBank/DDBJ databases">
        <title>Nitrincola tibetense sp. nov., isolated from Lake XuguoCo on Tibetan Plateau.</title>
        <authorList>
            <person name="Xing P."/>
        </authorList>
    </citation>
    <scope>NUCLEOTIDE SEQUENCE [LARGE SCALE GENOMIC DNA]</scope>
    <source>
        <strain evidence="5">xg18</strain>
    </source>
</reference>
<dbReference type="PANTHER" id="PTHR33121">
    <property type="entry name" value="CYCLIC DI-GMP PHOSPHODIESTERASE PDEF"/>
    <property type="match status" value="1"/>
</dbReference>
<dbReference type="SMART" id="SM00267">
    <property type="entry name" value="GGDEF"/>
    <property type="match status" value="1"/>
</dbReference>
<name>A0A364NHS6_9GAMM</name>
<dbReference type="Gene3D" id="3.30.450.20">
    <property type="entry name" value="PAS domain"/>
    <property type="match status" value="1"/>
</dbReference>
<dbReference type="InterPro" id="IPR035919">
    <property type="entry name" value="EAL_sf"/>
</dbReference>
<dbReference type="PROSITE" id="PS50887">
    <property type="entry name" value="GGDEF"/>
    <property type="match status" value="1"/>
</dbReference>
<evidence type="ECO:0000313" key="5">
    <source>
        <dbReference type="Proteomes" id="UP000250744"/>
    </source>
</evidence>
<evidence type="ECO:0000259" key="3">
    <source>
        <dbReference type="PROSITE" id="PS50887"/>
    </source>
</evidence>
<dbReference type="OrthoDB" id="6168558at2"/>